<protein>
    <recommendedName>
        <fullName evidence="6">Solute-binding protein family 5 domain-containing protein</fullName>
    </recommendedName>
</protein>
<reference evidence="7 8" key="1">
    <citation type="submission" date="2017-08" db="EMBL/GenBank/DDBJ databases">
        <title>Reclassification of Bisgaard taxon 37 and 44.</title>
        <authorList>
            <person name="Christensen H."/>
        </authorList>
    </citation>
    <scope>NUCLEOTIDE SEQUENCE [LARGE SCALE GENOMIC DNA]</scope>
    <source>
        <strain evidence="7 8">111</strain>
    </source>
</reference>
<evidence type="ECO:0000256" key="2">
    <source>
        <dbReference type="ARBA" id="ARBA00005695"/>
    </source>
</evidence>
<feature type="signal peptide" evidence="5">
    <location>
        <begin position="1"/>
        <end position="34"/>
    </location>
</feature>
<dbReference type="AlphaFoldDB" id="A0A3A1Y8Y3"/>
<evidence type="ECO:0000256" key="4">
    <source>
        <dbReference type="ARBA" id="ARBA00022729"/>
    </source>
</evidence>
<dbReference type="PIRSF" id="PIRSF002741">
    <property type="entry name" value="MppA"/>
    <property type="match status" value="1"/>
</dbReference>
<proteinExistence type="inferred from homology"/>
<accession>A0A3A1Y8Y3</accession>
<evidence type="ECO:0000256" key="1">
    <source>
        <dbReference type="ARBA" id="ARBA00004196"/>
    </source>
</evidence>
<comment type="caution">
    <text evidence="7">The sequence shown here is derived from an EMBL/GenBank/DDBJ whole genome shotgun (WGS) entry which is preliminary data.</text>
</comment>
<dbReference type="InterPro" id="IPR030678">
    <property type="entry name" value="Peptide/Ni-bd"/>
</dbReference>
<dbReference type="GO" id="GO:0043190">
    <property type="term" value="C:ATP-binding cassette (ABC) transporter complex"/>
    <property type="evidence" value="ECO:0007669"/>
    <property type="project" value="InterPro"/>
</dbReference>
<dbReference type="OrthoDB" id="9801912at2"/>
<dbReference type="SUPFAM" id="SSF53850">
    <property type="entry name" value="Periplasmic binding protein-like II"/>
    <property type="match status" value="1"/>
</dbReference>
<comment type="similarity">
    <text evidence="2">Belongs to the bacterial solute-binding protein 5 family.</text>
</comment>
<dbReference type="PANTHER" id="PTHR30290">
    <property type="entry name" value="PERIPLASMIC BINDING COMPONENT OF ABC TRANSPORTER"/>
    <property type="match status" value="1"/>
</dbReference>
<gene>
    <name evidence="7" type="ORF">CKF58_07715</name>
</gene>
<dbReference type="Gene3D" id="3.40.190.10">
    <property type="entry name" value="Periplasmic binding protein-like II"/>
    <property type="match status" value="1"/>
</dbReference>
<keyword evidence="8" id="KW-1185">Reference proteome</keyword>
<dbReference type="Pfam" id="PF00496">
    <property type="entry name" value="SBP_bac_5"/>
    <property type="match status" value="1"/>
</dbReference>
<dbReference type="CDD" id="cd08504">
    <property type="entry name" value="PBP2_OppA"/>
    <property type="match status" value="1"/>
</dbReference>
<dbReference type="InterPro" id="IPR039424">
    <property type="entry name" value="SBP_5"/>
</dbReference>
<dbReference type="EMBL" id="NRJG01000174">
    <property type="protein sequence ID" value="RIY34763.1"/>
    <property type="molecule type" value="Genomic_DNA"/>
</dbReference>
<evidence type="ECO:0000313" key="8">
    <source>
        <dbReference type="Proteomes" id="UP000265916"/>
    </source>
</evidence>
<feature type="domain" description="Solute-binding protein family 5" evidence="6">
    <location>
        <begin position="90"/>
        <end position="472"/>
    </location>
</feature>
<organism evidence="7 8">
    <name type="scientific">Psittacicella hinzii</name>
    <dbReference type="NCBI Taxonomy" id="2028575"/>
    <lineage>
        <taxon>Bacteria</taxon>
        <taxon>Pseudomonadati</taxon>
        <taxon>Pseudomonadota</taxon>
        <taxon>Gammaproteobacteria</taxon>
        <taxon>Pasteurellales</taxon>
        <taxon>Psittacicellaceae</taxon>
        <taxon>Psittacicella</taxon>
    </lineage>
</organism>
<keyword evidence="4 5" id="KW-0732">Signal</keyword>
<feature type="chain" id="PRO_5017286638" description="Solute-binding protein family 5 domain-containing protein" evidence="5">
    <location>
        <begin position="35"/>
        <end position="551"/>
    </location>
</feature>
<evidence type="ECO:0000313" key="7">
    <source>
        <dbReference type="EMBL" id="RIY34763.1"/>
    </source>
</evidence>
<dbReference type="Gene3D" id="3.90.76.10">
    <property type="entry name" value="Dipeptide-binding Protein, Domain 1"/>
    <property type="match status" value="1"/>
</dbReference>
<evidence type="ECO:0000259" key="6">
    <source>
        <dbReference type="Pfam" id="PF00496"/>
    </source>
</evidence>
<dbReference type="Gene3D" id="3.10.105.10">
    <property type="entry name" value="Dipeptide-binding Protein, Domain 3"/>
    <property type="match status" value="1"/>
</dbReference>
<evidence type="ECO:0000256" key="3">
    <source>
        <dbReference type="ARBA" id="ARBA00022448"/>
    </source>
</evidence>
<dbReference type="GO" id="GO:0030288">
    <property type="term" value="C:outer membrane-bounded periplasmic space"/>
    <property type="evidence" value="ECO:0007669"/>
    <property type="project" value="TreeGrafter"/>
</dbReference>
<comment type="subcellular location">
    <subcellularLocation>
        <location evidence="1">Cell envelope</location>
    </subcellularLocation>
</comment>
<dbReference type="InterPro" id="IPR000914">
    <property type="entry name" value="SBP_5_dom"/>
</dbReference>
<dbReference type="Proteomes" id="UP000265916">
    <property type="component" value="Unassembled WGS sequence"/>
</dbReference>
<dbReference type="PANTHER" id="PTHR30290:SF10">
    <property type="entry name" value="PERIPLASMIC OLIGOPEPTIDE-BINDING PROTEIN-RELATED"/>
    <property type="match status" value="1"/>
</dbReference>
<dbReference type="FunFam" id="3.90.76.10:FF:000001">
    <property type="entry name" value="Oligopeptide ABC transporter substrate-binding protein"/>
    <property type="match status" value="1"/>
</dbReference>
<keyword evidence="3" id="KW-0813">Transport</keyword>
<evidence type="ECO:0000256" key="5">
    <source>
        <dbReference type="SAM" id="SignalP"/>
    </source>
</evidence>
<name>A0A3A1Y8Y3_9GAMM</name>
<dbReference type="RefSeq" id="WP_119532621.1">
    <property type="nucleotide sequence ID" value="NZ_JBHSSP010000021.1"/>
</dbReference>
<dbReference type="GO" id="GO:1904680">
    <property type="term" value="F:peptide transmembrane transporter activity"/>
    <property type="evidence" value="ECO:0007669"/>
    <property type="project" value="TreeGrafter"/>
</dbReference>
<dbReference type="GO" id="GO:0015833">
    <property type="term" value="P:peptide transport"/>
    <property type="evidence" value="ECO:0007669"/>
    <property type="project" value="TreeGrafter"/>
</dbReference>
<sequence>MLEKTMHTWFATTRKLTLLAATLAAAGLSSYTMAANVPAGTKLATTQVLNIEVGDNPASLDPNLVKETIGNQIVANLFEPLTTYDEHGKLIAGAAVSWSHSADYKTWTFKLRPEAKWSDGKPVTAHDFVLSWQRLLDPKTASDYSYYLGDLGVSNAKEISEGKVDKSKLGVRAVDDYTFEVTLATPVPWFLEATSLVVLSPVPSHLVKANKWPDFKHFVSNGPYLLKAATPNEKYTVVKNPKYWNANKTVITEANFMVIRNSNDAYKRLQAGDLDAMKLSTPALVKSVGNDKNFKLIQSPSSYSVWFAFGNNKAPFNNKHARQAILYAIDTKALQTKVFQNTVQATSLFSSRALDGVNENIKEAPYFNQSMEQRIAKAKVLLAGAGYNKEKPLQFQISYNTNEMYKLAAIAIQAQLKQVFGGAVVTTLVNSEWASFLANRHAGLYDFFRAGWGADYYEPSTFYGIWTTGNPINDGRFSNKEYDKLWKELYKTETTEQRFALYQKMNDILTADAAAVPLYSPLDTMAVKPTLNGITVDDNTRRLFNMYFTAK</sequence>